<dbReference type="Proteomes" id="UP000007755">
    <property type="component" value="Unassembled WGS sequence"/>
</dbReference>
<feature type="compositionally biased region" description="Basic and acidic residues" evidence="1">
    <location>
        <begin position="30"/>
        <end position="58"/>
    </location>
</feature>
<keyword evidence="3" id="KW-1185">Reference proteome</keyword>
<dbReference type="AlphaFoldDB" id="F4WNV4"/>
<proteinExistence type="predicted"/>
<evidence type="ECO:0000256" key="1">
    <source>
        <dbReference type="SAM" id="MobiDB-lite"/>
    </source>
</evidence>
<feature type="compositionally biased region" description="Basic and acidic residues" evidence="1">
    <location>
        <begin position="1"/>
        <end position="20"/>
    </location>
</feature>
<dbReference type="EMBL" id="GL888239">
    <property type="protein sequence ID" value="EGI64112.1"/>
    <property type="molecule type" value="Genomic_DNA"/>
</dbReference>
<feature type="compositionally biased region" description="Basic and acidic residues" evidence="1">
    <location>
        <begin position="77"/>
        <end position="86"/>
    </location>
</feature>
<reference evidence="2" key="1">
    <citation type="submission" date="2011-02" db="EMBL/GenBank/DDBJ databases">
        <title>The genome of the leaf-cutting ant Acromyrmex echinatior suggests key adaptations to social evolution and fungus farming.</title>
        <authorList>
            <person name="Nygaard S."/>
            <person name="Zhang G."/>
        </authorList>
    </citation>
    <scope>NUCLEOTIDE SEQUENCE</scope>
</reference>
<organism evidence="3">
    <name type="scientific">Acromyrmex echinatior</name>
    <name type="common">Panamanian leafcutter ant</name>
    <name type="synonym">Acromyrmex octospinosus echinatior</name>
    <dbReference type="NCBI Taxonomy" id="103372"/>
    <lineage>
        <taxon>Eukaryota</taxon>
        <taxon>Metazoa</taxon>
        <taxon>Ecdysozoa</taxon>
        <taxon>Arthropoda</taxon>
        <taxon>Hexapoda</taxon>
        <taxon>Insecta</taxon>
        <taxon>Pterygota</taxon>
        <taxon>Neoptera</taxon>
        <taxon>Endopterygota</taxon>
        <taxon>Hymenoptera</taxon>
        <taxon>Apocrita</taxon>
        <taxon>Aculeata</taxon>
        <taxon>Formicoidea</taxon>
        <taxon>Formicidae</taxon>
        <taxon>Myrmicinae</taxon>
        <taxon>Acromyrmex</taxon>
    </lineage>
</organism>
<gene>
    <name evidence="2" type="ORF">G5I_07461</name>
</gene>
<feature type="compositionally biased region" description="Basic and acidic residues" evidence="1">
    <location>
        <begin position="102"/>
        <end position="114"/>
    </location>
</feature>
<evidence type="ECO:0000313" key="2">
    <source>
        <dbReference type="EMBL" id="EGI64112.1"/>
    </source>
</evidence>
<feature type="region of interest" description="Disordered" evidence="1">
    <location>
        <begin position="1"/>
        <end position="114"/>
    </location>
</feature>
<dbReference type="InParanoid" id="F4WNV4"/>
<protein>
    <submittedName>
        <fullName evidence="2">Uncharacterized protein</fullName>
    </submittedName>
</protein>
<accession>F4WNV4</accession>
<evidence type="ECO:0000313" key="3">
    <source>
        <dbReference type="Proteomes" id="UP000007755"/>
    </source>
</evidence>
<sequence length="114" mass="12772">MHPEHFHVRKIDSRRRDAKVSSKGSVLHSVKFEESPRCGRETRPAGDDGRDTSSDGRGIHGLMGEKAPEAESQGEGTKYEGRREEKSDEEEGAERKRKARERGRGGKKSDKRGV</sequence>
<name>F4WNV4_ACREC</name>